<evidence type="ECO:0000313" key="2">
    <source>
        <dbReference type="EMBL" id="GHI39964.1"/>
    </source>
</evidence>
<name>A0ABQ3QRS0_9ACTN</name>
<dbReference type="Pfam" id="PF01370">
    <property type="entry name" value="Epimerase"/>
    <property type="match status" value="1"/>
</dbReference>
<dbReference type="InterPro" id="IPR036291">
    <property type="entry name" value="NAD(P)-bd_dom_sf"/>
</dbReference>
<dbReference type="SUPFAM" id="SSF51735">
    <property type="entry name" value="NAD(P)-binding Rossmann-fold domains"/>
    <property type="match status" value="1"/>
</dbReference>
<evidence type="ECO:0000259" key="1">
    <source>
        <dbReference type="Pfam" id="PF01370"/>
    </source>
</evidence>
<keyword evidence="3" id="KW-1185">Reference proteome</keyword>
<dbReference type="Proteomes" id="UP001050808">
    <property type="component" value="Unassembled WGS sequence"/>
</dbReference>
<dbReference type="InterPro" id="IPR001509">
    <property type="entry name" value="Epimerase_deHydtase"/>
</dbReference>
<protein>
    <recommendedName>
        <fullName evidence="1">NAD-dependent epimerase/dehydratase domain-containing protein</fullName>
    </recommendedName>
</protein>
<gene>
    <name evidence="2" type="ORF">Sviol_43720</name>
</gene>
<dbReference type="EMBL" id="BNDY01000017">
    <property type="protein sequence ID" value="GHI39964.1"/>
    <property type="molecule type" value="Genomic_DNA"/>
</dbReference>
<accession>A0ABQ3QRS0</accession>
<reference evidence="2" key="1">
    <citation type="submission" date="2024-05" db="EMBL/GenBank/DDBJ databases">
        <title>Whole genome shotgun sequence of Streptomyces violascens NBRC 12920.</title>
        <authorList>
            <person name="Komaki H."/>
            <person name="Tamura T."/>
        </authorList>
    </citation>
    <scope>NUCLEOTIDE SEQUENCE</scope>
    <source>
        <strain evidence="2">NBRC 12920</strain>
    </source>
</reference>
<organism evidence="2 3">
    <name type="scientific">Streptomyces violascens</name>
    <dbReference type="NCBI Taxonomy" id="67381"/>
    <lineage>
        <taxon>Bacteria</taxon>
        <taxon>Bacillati</taxon>
        <taxon>Actinomycetota</taxon>
        <taxon>Actinomycetes</taxon>
        <taxon>Kitasatosporales</taxon>
        <taxon>Streptomycetaceae</taxon>
        <taxon>Streptomyces</taxon>
    </lineage>
</organism>
<evidence type="ECO:0000313" key="3">
    <source>
        <dbReference type="Proteomes" id="UP001050808"/>
    </source>
</evidence>
<proteinExistence type="predicted"/>
<sequence>MLLMLAIELFAAIRGTDCCWPRPAKGSVEGGARYGAISRTEGRIMLMKILVLGGTWFLGRAVAQEALNRGWDVSTFNRGKSGAALEGTHKIHGDRTVAADLSRLAEHG</sequence>
<dbReference type="Gene3D" id="3.40.50.720">
    <property type="entry name" value="NAD(P)-binding Rossmann-like Domain"/>
    <property type="match status" value="1"/>
</dbReference>
<feature type="domain" description="NAD-dependent epimerase/dehydratase" evidence="1">
    <location>
        <begin position="49"/>
        <end position="103"/>
    </location>
</feature>
<comment type="caution">
    <text evidence="2">The sequence shown here is derived from an EMBL/GenBank/DDBJ whole genome shotgun (WGS) entry which is preliminary data.</text>
</comment>